<keyword evidence="5" id="KW-0238">DNA-binding</keyword>
<dbReference type="Gene3D" id="1.10.10.10">
    <property type="entry name" value="Winged helix-like DNA-binding domain superfamily/Winged helix DNA-binding domain"/>
    <property type="match status" value="1"/>
</dbReference>
<gene>
    <name evidence="8" type="ORF">B0T45_16510</name>
</gene>
<dbReference type="InterPro" id="IPR015421">
    <property type="entry name" value="PyrdxlP-dep_Trfase_major"/>
</dbReference>
<evidence type="ECO:0000256" key="4">
    <source>
        <dbReference type="ARBA" id="ARBA00023015"/>
    </source>
</evidence>
<dbReference type="PROSITE" id="PS50949">
    <property type="entry name" value="HTH_GNTR"/>
    <property type="match status" value="1"/>
</dbReference>
<accession>A0A1W0CMQ1</accession>
<protein>
    <recommendedName>
        <fullName evidence="2">Putative 8-amino-7-oxononanoate synthase</fullName>
    </recommendedName>
</protein>
<dbReference type="SUPFAM" id="SSF46785">
    <property type="entry name" value="Winged helix' DNA-binding domain"/>
    <property type="match status" value="1"/>
</dbReference>
<evidence type="ECO:0000256" key="2">
    <source>
        <dbReference type="ARBA" id="ARBA00021531"/>
    </source>
</evidence>
<dbReference type="AlphaFoldDB" id="A0A1W0CMQ1"/>
<dbReference type="CDD" id="cd07377">
    <property type="entry name" value="WHTH_GntR"/>
    <property type="match status" value="1"/>
</dbReference>
<evidence type="ECO:0000313" key="9">
    <source>
        <dbReference type="Proteomes" id="UP000192721"/>
    </source>
</evidence>
<dbReference type="GO" id="GO:0003677">
    <property type="term" value="F:DNA binding"/>
    <property type="evidence" value="ECO:0007669"/>
    <property type="project" value="UniProtKB-KW"/>
</dbReference>
<feature type="domain" description="HTH gntR-type" evidence="7">
    <location>
        <begin position="10"/>
        <end position="78"/>
    </location>
</feature>
<evidence type="ECO:0000256" key="1">
    <source>
        <dbReference type="ARBA" id="ARBA00005384"/>
    </source>
</evidence>
<dbReference type="GO" id="GO:0003700">
    <property type="term" value="F:DNA-binding transcription factor activity"/>
    <property type="evidence" value="ECO:0007669"/>
    <property type="project" value="InterPro"/>
</dbReference>
<dbReference type="InterPro" id="IPR036388">
    <property type="entry name" value="WH-like_DNA-bd_sf"/>
</dbReference>
<reference evidence="8 9" key="1">
    <citation type="submission" date="2017-02" db="EMBL/GenBank/DDBJ databases">
        <title>Chromobacterium haemolyticum H5244.</title>
        <authorList>
            <person name="Gulvik C.A."/>
        </authorList>
    </citation>
    <scope>NUCLEOTIDE SEQUENCE [LARGE SCALE GENOMIC DNA]</scope>
    <source>
        <strain evidence="8 9">H5244</strain>
    </source>
</reference>
<dbReference type="GO" id="GO:0030170">
    <property type="term" value="F:pyridoxal phosphate binding"/>
    <property type="evidence" value="ECO:0007669"/>
    <property type="project" value="InterPro"/>
</dbReference>
<dbReference type="InterPro" id="IPR015424">
    <property type="entry name" value="PyrdxlP-dep_Trfase"/>
</dbReference>
<dbReference type="InterPro" id="IPR015422">
    <property type="entry name" value="PyrdxlP-dep_Trfase_small"/>
</dbReference>
<dbReference type="InterPro" id="IPR036390">
    <property type="entry name" value="WH_DNA-bd_sf"/>
</dbReference>
<keyword evidence="6" id="KW-0804">Transcription</keyword>
<dbReference type="InterPro" id="IPR000524">
    <property type="entry name" value="Tscrpt_reg_HTH_GntR"/>
</dbReference>
<dbReference type="RefSeq" id="WP_043633861.1">
    <property type="nucleotide sequence ID" value="NZ_CP109905.1"/>
</dbReference>
<dbReference type="PANTHER" id="PTHR46577">
    <property type="entry name" value="HTH-TYPE TRANSCRIPTIONAL REGULATORY PROTEIN GABR"/>
    <property type="match status" value="1"/>
</dbReference>
<evidence type="ECO:0000259" key="7">
    <source>
        <dbReference type="PROSITE" id="PS50949"/>
    </source>
</evidence>
<evidence type="ECO:0000256" key="3">
    <source>
        <dbReference type="ARBA" id="ARBA00022898"/>
    </source>
</evidence>
<evidence type="ECO:0000256" key="6">
    <source>
        <dbReference type="ARBA" id="ARBA00023163"/>
    </source>
</evidence>
<dbReference type="InterPro" id="IPR051446">
    <property type="entry name" value="HTH_trans_reg/aminotransferase"/>
</dbReference>
<dbReference type="Pfam" id="PF00392">
    <property type="entry name" value="GntR"/>
    <property type="match status" value="1"/>
</dbReference>
<dbReference type="PANTHER" id="PTHR46577:SF2">
    <property type="entry name" value="TRANSCRIPTIONAL REGULATORY PROTEIN"/>
    <property type="match status" value="1"/>
</dbReference>
<evidence type="ECO:0000256" key="5">
    <source>
        <dbReference type="ARBA" id="ARBA00023125"/>
    </source>
</evidence>
<proteinExistence type="inferred from homology"/>
<dbReference type="Gene3D" id="3.90.1150.10">
    <property type="entry name" value="Aspartate Aminotransferase, domain 1"/>
    <property type="match status" value="1"/>
</dbReference>
<evidence type="ECO:0000313" key="8">
    <source>
        <dbReference type="EMBL" id="OQS36090.1"/>
    </source>
</evidence>
<sequence length="482" mass="52409">MEPIVAPQAPTLYQQLADDLSLAIKRGTLPPGAKLPSVRRTSQSRQLSLNTVVAAYRVLEDRGLIEARPQSGYYVRARLPSPARPAATLSSPAAPTRPQVLGLIDTVLEAQQNEDYIDLALACPHGGDFYPGSKLGRLMGQILRRQPGMVSRYALPPGSLRLRTQIARRGLELGMTLQAQDIVLTHGCMEALQLALRAVTRPGDTVGLESPTYFNLLPLIASLGLKTVEIPTDPQTGLSIDAVELLLAEKRINALVAMPNVHNPLGATMPLEAKKRLARLITRHQVPLIEDALYAELQFGDTLAPAVKAFDDEGWVIVCSSYTKTLAPDFRIGWMEGGRFGHTLRQLKFASSVAEPAVLAETLGAFLESGGYDHHLRALKRRYAAHVEKVRGMIARHFPAGTHATAPSGGFLIWVELPEDIDAVALFHAAIAEKISIMPGPLYSPSGRYPNALRLSCCYPLDERYLAALARVGVLAGQLRRS</sequence>
<dbReference type="EMBL" id="MUKV01000024">
    <property type="protein sequence ID" value="OQS36090.1"/>
    <property type="molecule type" value="Genomic_DNA"/>
</dbReference>
<dbReference type="SUPFAM" id="SSF53383">
    <property type="entry name" value="PLP-dependent transferases"/>
    <property type="match status" value="1"/>
</dbReference>
<organism evidence="8 9">
    <name type="scientific">Chromobacterium haemolyticum</name>
    <dbReference type="NCBI Taxonomy" id="394935"/>
    <lineage>
        <taxon>Bacteria</taxon>
        <taxon>Pseudomonadati</taxon>
        <taxon>Pseudomonadota</taxon>
        <taxon>Betaproteobacteria</taxon>
        <taxon>Neisseriales</taxon>
        <taxon>Chromobacteriaceae</taxon>
        <taxon>Chromobacterium</taxon>
    </lineage>
</organism>
<dbReference type="Proteomes" id="UP000192721">
    <property type="component" value="Unassembled WGS sequence"/>
</dbReference>
<dbReference type="InterPro" id="IPR004839">
    <property type="entry name" value="Aminotransferase_I/II_large"/>
</dbReference>
<keyword evidence="3" id="KW-0663">Pyridoxal phosphate</keyword>
<comment type="caution">
    <text evidence="8">The sequence shown here is derived from an EMBL/GenBank/DDBJ whole genome shotgun (WGS) entry which is preliminary data.</text>
</comment>
<comment type="similarity">
    <text evidence="1">In the C-terminal section; belongs to the class-I pyridoxal-phosphate-dependent aminotransferase family.</text>
</comment>
<dbReference type="CDD" id="cd00609">
    <property type="entry name" value="AAT_like"/>
    <property type="match status" value="1"/>
</dbReference>
<name>A0A1W0CMQ1_9NEIS</name>
<dbReference type="Gene3D" id="3.40.640.10">
    <property type="entry name" value="Type I PLP-dependent aspartate aminotransferase-like (Major domain)"/>
    <property type="match status" value="1"/>
</dbReference>
<dbReference type="SMART" id="SM00345">
    <property type="entry name" value="HTH_GNTR"/>
    <property type="match status" value="1"/>
</dbReference>
<keyword evidence="4" id="KW-0805">Transcription regulation</keyword>
<dbReference type="Pfam" id="PF00155">
    <property type="entry name" value="Aminotran_1_2"/>
    <property type="match status" value="1"/>
</dbReference>